<organism evidence="2 3">
    <name type="scientific">Alteromonas naphthalenivorans</name>
    <dbReference type="NCBI Taxonomy" id="715451"/>
    <lineage>
        <taxon>Bacteria</taxon>
        <taxon>Pseudomonadati</taxon>
        <taxon>Pseudomonadota</taxon>
        <taxon>Gammaproteobacteria</taxon>
        <taxon>Alteromonadales</taxon>
        <taxon>Alteromonadaceae</taxon>
        <taxon>Alteromonas/Salinimonas group</taxon>
        <taxon>Alteromonas</taxon>
    </lineage>
</organism>
<feature type="domain" description="GAF" evidence="1">
    <location>
        <begin position="40"/>
        <end position="157"/>
    </location>
</feature>
<dbReference type="eggNOG" id="COG2203">
    <property type="taxonomic scope" value="Bacteria"/>
</dbReference>
<dbReference type="InterPro" id="IPR003018">
    <property type="entry name" value="GAF"/>
</dbReference>
<accession>F5ZC06</accession>
<dbReference type="Gene3D" id="3.30.450.40">
    <property type="match status" value="1"/>
</dbReference>
<evidence type="ECO:0000313" key="3">
    <source>
        <dbReference type="Proteomes" id="UP000000683"/>
    </source>
</evidence>
<dbReference type="SUPFAM" id="SSF55781">
    <property type="entry name" value="GAF domain-like"/>
    <property type="match status" value="1"/>
</dbReference>
<proteinExistence type="predicted"/>
<dbReference type="Proteomes" id="UP000000683">
    <property type="component" value="Chromosome"/>
</dbReference>
<dbReference type="AlphaFoldDB" id="F5ZC06"/>
<keyword evidence="3" id="KW-1185">Reference proteome</keyword>
<sequence length="164" mass="18937">MDIDRYTTLVISLSKRGLDEQDKLTAIVSCLRLGIPSANRISLWRFEENKTRIRCLTLNQDGQNLPTHGLSLSKEDIPDYFDDILKQSVLVASDARHHPATKCFNESYFKPNDIYSLLDFTFHHQFNPIGVICCEKTHSPVQWTQEDIDNLKRIAQITSMFYDS</sequence>
<gene>
    <name evidence="2" type="ordered locus">ambt_03460</name>
</gene>
<evidence type="ECO:0000259" key="1">
    <source>
        <dbReference type="Pfam" id="PF01590"/>
    </source>
</evidence>
<protein>
    <recommendedName>
        <fullName evidence="1">GAF domain-containing protein</fullName>
    </recommendedName>
</protein>
<dbReference type="RefSeq" id="WP_013783186.1">
    <property type="nucleotide sequence ID" value="NC_015554.1"/>
</dbReference>
<dbReference type="Pfam" id="PF01590">
    <property type="entry name" value="GAF"/>
    <property type="match status" value="1"/>
</dbReference>
<dbReference type="OrthoDB" id="194044at2"/>
<dbReference type="EMBL" id="CP002339">
    <property type="protein sequence ID" value="AEF02244.1"/>
    <property type="molecule type" value="Genomic_DNA"/>
</dbReference>
<evidence type="ECO:0000313" key="2">
    <source>
        <dbReference type="EMBL" id="AEF02244.1"/>
    </source>
</evidence>
<dbReference type="InterPro" id="IPR029016">
    <property type="entry name" value="GAF-like_dom_sf"/>
</dbReference>
<name>F5ZC06_ALTNA</name>
<reference evidence="2 3" key="1">
    <citation type="journal article" date="2011" name="J. Bacteriol.">
        <title>Complete genome sequence of the polycyclic aromatic hydrocarbon-degrading bacterium Alteromonas sp. strain SN2.</title>
        <authorList>
            <person name="Jin H.M."/>
            <person name="Jeong H."/>
            <person name="Moon E.J."/>
            <person name="Math R.K."/>
            <person name="Lee K."/>
            <person name="Kim H.J."/>
            <person name="Jeon C.O."/>
            <person name="Oh T.K."/>
            <person name="Kim J.F."/>
        </authorList>
    </citation>
    <scope>NUCLEOTIDE SEQUENCE [LARGE SCALE GENOMIC DNA]</scope>
    <source>
        <strain evidence="3">JCM 17741 / KACC 18427 / KCTC 11700BP / SN2</strain>
    </source>
</reference>
<dbReference type="KEGG" id="alt:ambt_03460"/>
<dbReference type="HOGENOM" id="CLU_1615573_0_0_6"/>